<gene>
    <name evidence="2" type="ORF">VZ95_06115</name>
</gene>
<evidence type="ECO:0000313" key="3">
    <source>
        <dbReference type="Proteomes" id="UP000033774"/>
    </source>
</evidence>
<dbReference type="AlphaFoldDB" id="A0A0F3IUP9"/>
<feature type="transmembrane region" description="Helical" evidence="1">
    <location>
        <begin position="181"/>
        <end position="202"/>
    </location>
</feature>
<sequence>MPAAAAGQGDDPLEPASALLRRLIADHPHDRISLDDLLNGVGHRAFGLLLLLLALPNSIPLPSPPGLSTIFGLPMAIFAAQLVFGHKTPWLPAFLRRKTLPRDEILKFLDRATPYLNKVERRLKPRMGWFVGPTGERIAGLIIFVLAVVLSLPIIFGNFLPAFAVLLMALAILARDGLMMIAGWATSVIAVSVVGLVIYAGIEAVKLAVFSLFS</sequence>
<keyword evidence="1" id="KW-0812">Transmembrane</keyword>
<organism evidence="2 3">
    <name type="scientific">Elstera litoralis</name>
    <dbReference type="NCBI Taxonomy" id="552518"/>
    <lineage>
        <taxon>Bacteria</taxon>
        <taxon>Pseudomonadati</taxon>
        <taxon>Pseudomonadota</taxon>
        <taxon>Alphaproteobacteria</taxon>
        <taxon>Rhodospirillales</taxon>
        <taxon>Rhodospirillaceae</taxon>
        <taxon>Elstera</taxon>
    </lineage>
</organism>
<name>A0A0F3IUP9_9PROT</name>
<accession>A0A0F3IUP9</accession>
<evidence type="ECO:0000313" key="2">
    <source>
        <dbReference type="EMBL" id="KJV10268.1"/>
    </source>
</evidence>
<evidence type="ECO:0008006" key="4">
    <source>
        <dbReference type="Google" id="ProtNLM"/>
    </source>
</evidence>
<dbReference type="Proteomes" id="UP000033774">
    <property type="component" value="Unassembled WGS sequence"/>
</dbReference>
<proteinExistence type="predicted"/>
<feature type="transmembrane region" description="Helical" evidence="1">
    <location>
        <begin position="127"/>
        <end position="149"/>
    </location>
</feature>
<dbReference type="EMBL" id="LAJY01000124">
    <property type="protein sequence ID" value="KJV10268.1"/>
    <property type="molecule type" value="Genomic_DNA"/>
</dbReference>
<dbReference type="InterPro" id="IPR010331">
    <property type="entry name" value="ExoD"/>
</dbReference>
<keyword evidence="1" id="KW-1133">Transmembrane helix</keyword>
<comment type="caution">
    <text evidence="2">The sequence shown here is derived from an EMBL/GenBank/DDBJ whole genome shotgun (WGS) entry which is preliminary data.</text>
</comment>
<dbReference type="PANTHER" id="PTHR41795:SF1">
    <property type="entry name" value="EXOPOLYSACCHARIDE SYNTHESIS PROTEIN"/>
    <property type="match status" value="1"/>
</dbReference>
<reference evidence="2 3" key="1">
    <citation type="submission" date="2015-03" db="EMBL/GenBank/DDBJ databases">
        <title>Draft genome sequence of Elstera litoralis.</title>
        <authorList>
            <person name="Rahalkar M.C."/>
            <person name="Dhakephalkar P.K."/>
            <person name="Pore S.D."/>
            <person name="Arora P."/>
            <person name="Kapse N.G."/>
            <person name="Pandit P.S."/>
        </authorList>
    </citation>
    <scope>NUCLEOTIDE SEQUENCE [LARGE SCALE GENOMIC DNA]</scope>
    <source>
        <strain evidence="2 3">Dia-1</strain>
    </source>
</reference>
<evidence type="ECO:0000256" key="1">
    <source>
        <dbReference type="SAM" id="Phobius"/>
    </source>
</evidence>
<dbReference type="Pfam" id="PF06055">
    <property type="entry name" value="ExoD"/>
    <property type="match status" value="1"/>
</dbReference>
<protein>
    <recommendedName>
        <fullName evidence="4">Exopolysaccharide biosynthesis protein exod</fullName>
    </recommendedName>
</protein>
<keyword evidence="1" id="KW-0472">Membrane</keyword>
<dbReference type="PANTHER" id="PTHR41795">
    <property type="entry name" value="EXOPOLYSACCHARIDE SYNTHESIS PROTEIN"/>
    <property type="match status" value="1"/>
</dbReference>
<keyword evidence="3" id="KW-1185">Reference proteome</keyword>
<dbReference type="PIRSF" id="PIRSF033239">
    <property type="entry name" value="ExoD"/>
    <property type="match status" value="1"/>
</dbReference>
<feature type="transmembrane region" description="Helical" evidence="1">
    <location>
        <begin position="155"/>
        <end position="174"/>
    </location>
</feature>